<feature type="transmembrane region" description="Helical" evidence="6">
    <location>
        <begin position="571"/>
        <end position="589"/>
    </location>
</feature>
<dbReference type="InterPro" id="IPR011701">
    <property type="entry name" value="MFS"/>
</dbReference>
<dbReference type="GeneID" id="37035057"/>
<feature type="transmembrane region" description="Helical" evidence="6">
    <location>
        <begin position="259"/>
        <end position="280"/>
    </location>
</feature>
<dbReference type="Gene3D" id="1.20.1250.20">
    <property type="entry name" value="MFS general substrate transporter like domains"/>
    <property type="match status" value="1"/>
</dbReference>
<sequence>MSSAASTSNPSLPPPSRFGETAAGSIIYLLSGKKLLRAPEEKQGYVVPEKYKVGAPTVADERAKEKLSMGQASPAAESNHSESGTLNGGAARAEQLKPADVEKAALAAKDDQAKQPGDQSEEKQGADVGQLHNGGDYTLVTWYSDSDPENPRNWPLLYKIWVTAQICMATTAIYMGSAIISPVTEDLMMDLNCGRTAAALTITLFVWGYGIGPLFLSPMSEIPAIGRTWPYIISIGLFVLLQFPSIYNSSLGALLPLRFAAGFVGSPVLATGGATVGDIWDMESFSIALGLWGLSAASGPALGPLIGGFAGQANGWRWCLWPLLWATGGVWLIMFFQLPETNHSTILSRRAARLRRVTGNQKLTSQGDLEAAGMTLGEVAQMTLVRPFILTFAEPVAFANNLFIAFIYAVLYCFFEVYPLIFAERHGFNPGELGTAFLGIVVGAVIGMGIYSIFVIKYLNPRLRSGEHSPEDRQIIAMVGGICFPISLFWIGWTSFSSIHWIVPILGSGLFGMSVFFLFQGILVYLAQNYPRYVASIFAANDVMRSGLGGAFPLFASQMFSALTVQGGCSLLGGFSLLLTPIPFVLYKYGPRLRAASKWAGMSENEE</sequence>
<feature type="transmembrane region" description="Helical" evidence="6">
    <location>
        <begin position="156"/>
        <end position="177"/>
    </location>
</feature>
<keyword evidence="4 6" id="KW-0472">Membrane</keyword>
<accession>A0A316W9G7</accession>
<feature type="region of interest" description="Disordered" evidence="5">
    <location>
        <begin position="1"/>
        <end position="20"/>
    </location>
</feature>
<dbReference type="InterPro" id="IPR020846">
    <property type="entry name" value="MFS_dom"/>
</dbReference>
<dbReference type="PANTHER" id="PTHR23502:SF23">
    <property type="entry name" value="FLUCONAZOLE RESISTANCE PROTEIN 1"/>
    <property type="match status" value="1"/>
</dbReference>
<feature type="transmembrane region" description="Helical" evidence="6">
    <location>
        <begin position="287"/>
        <end position="309"/>
    </location>
</feature>
<proteinExistence type="predicted"/>
<feature type="transmembrane region" description="Helical" evidence="6">
    <location>
        <begin position="433"/>
        <end position="454"/>
    </location>
</feature>
<dbReference type="InParanoid" id="A0A316W9G7"/>
<dbReference type="CDD" id="cd17323">
    <property type="entry name" value="MFS_Tpo1_MDR_like"/>
    <property type="match status" value="1"/>
</dbReference>
<feature type="compositionally biased region" description="Polar residues" evidence="5">
    <location>
        <begin position="1"/>
        <end position="10"/>
    </location>
</feature>
<evidence type="ECO:0000256" key="1">
    <source>
        <dbReference type="ARBA" id="ARBA00004141"/>
    </source>
</evidence>
<reference evidence="8 9" key="1">
    <citation type="journal article" date="2018" name="Mol. Biol. Evol.">
        <title>Broad Genomic Sampling Reveals a Smut Pathogenic Ancestry of the Fungal Clade Ustilaginomycotina.</title>
        <authorList>
            <person name="Kijpornyongpan T."/>
            <person name="Mondo S.J."/>
            <person name="Barry K."/>
            <person name="Sandor L."/>
            <person name="Lee J."/>
            <person name="Lipzen A."/>
            <person name="Pangilinan J."/>
            <person name="LaButti K."/>
            <person name="Hainaut M."/>
            <person name="Henrissat B."/>
            <person name="Grigoriev I.V."/>
            <person name="Spatafora J.W."/>
            <person name="Aime M.C."/>
        </authorList>
    </citation>
    <scope>NUCLEOTIDE SEQUENCE [LARGE SCALE GENOMIC DNA]</scope>
    <source>
        <strain evidence="8 9">MCA 4658</strain>
    </source>
</reference>
<dbReference type="GO" id="GO:0015244">
    <property type="term" value="F:fluconazole transmembrane transporter activity"/>
    <property type="evidence" value="ECO:0007669"/>
    <property type="project" value="TreeGrafter"/>
</dbReference>
<dbReference type="GO" id="GO:1990961">
    <property type="term" value="P:xenobiotic detoxification by transmembrane export across the plasma membrane"/>
    <property type="evidence" value="ECO:0007669"/>
    <property type="project" value="TreeGrafter"/>
</dbReference>
<name>A0A316W9G7_9BASI</name>
<feature type="region of interest" description="Disordered" evidence="5">
    <location>
        <begin position="105"/>
        <end position="132"/>
    </location>
</feature>
<dbReference type="GO" id="GO:0005886">
    <property type="term" value="C:plasma membrane"/>
    <property type="evidence" value="ECO:0007669"/>
    <property type="project" value="TreeGrafter"/>
</dbReference>
<evidence type="ECO:0000259" key="7">
    <source>
        <dbReference type="PROSITE" id="PS50850"/>
    </source>
</evidence>
<dbReference type="InterPro" id="IPR036259">
    <property type="entry name" value="MFS_trans_sf"/>
</dbReference>
<keyword evidence="9" id="KW-1185">Reference proteome</keyword>
<evidence type="ECO:0000256" key="3">
    <source>
        <dbReference type="ARBA" id="ARBA00022989"/>
    </source>
</evidence>
<dbReference type="AlphaFoldDB" id="A0A316W9G7"/>
<evidence type="ECO:0000256" key="6">
    <source>
        <dbReference type="SAM" id="Phobius"/>
    </source>
</evidence>
<evidence type="ECO:0000313" key="8">
    <source>
        <dbReference type="EMBL" id="PWN44653.1"/>
    </source>
</evidence>
<feature type="transmembrane region" description="Helical" evidence="6">
    <location>
        <begin position="197"/>
        <end position="216"/>
    </location>
</feature>
<feature type="transmembrane region" description="Helical" evidence="6">
    <location>
        <begin position="499"/>
        <end position="526"/>
    </location>
</feature>
<gene>
    <name evidence="8" type="ORF">IE81DRAFT_320955</name>
</gene>
<dbReference type="FunFam" id="1.20.1250.20:FF:000011">
    <property type="entry name" value="MFS multidrug transporter, putative"/>
    <property type="match status" value="1"/>
</dbReference>
<feature type="transmembrane region" description="Helical" evidence="6">
    <location>
        <begin position="475"/>
        <end position="493"/>
    </location>
</feature>
<feature type="domain" description="Major facilitator superfamily (MFS) profile" evidence="7">
    <location>
        <begin position="162"/>
        <end position="585"/>
    </location>
</feature>
<evidence type="ECO:0000256" key="5">
    <source>
        <dbReference type="SAM" id="MobiDB-lite"/>
    </source>
</evidence>
<dbReference type="STRING" id="1522189.A0A316W9G7"/>
<protein>
    <submittedName>
        <fullName evidence="8">MFS general substrate transporter</fullName>
    </submittedName>
</protein>
<dbReference type="SUPFAM" id="SSF103473">
    <property type="entry name" value="MFS general substrate transporter"/>
    <property type="match status" value="1"/>
</dbReference>
<evidence type="ECO:0000256" key="2">
    <source>
        <dbReference type="ARBA" id="ARBA00022692"/>
    </source>
</evidence>
<keyword evidence="2 6" id="KW-0812">Transmembrane</keyword>
<dbReference type="FunCoup" id="A0A316W9G7">
    <property type="interactions" value="8"/>
</dbReference>
<dbReference type="EMBL" id="KZ819359">
    <property type="protein sequence ID" value="PWN44653.1"/>
    <property type="molecule type" value="Genomic_DNA"/>
</dbReference>
<dbReference type="Pfam" id="PF07690">
    <property type="entry name" value="MFS_1"/>
    <property type="match status" value="1"/>
</dbReference>
<feature type="region of interest" description="Disordered" evidence="5">
    <location>
        <begin position="62"/>
        <end position="87"/>
    </location>
</feature>
<evidence type="ECO:0000256" key="4">
    <source>
        <dbReference type="ARBA" id="ARBA00023136"/>
    </source>
</evidence>
<dbReference type="PROSITE" id="PS50850">
    <property type="entry name" value="MFS"/>
    <property type="match status" value="1"/>
</dbReference>
<organism evidence="8 9">
    <name type="scientific">Ceraceosorus guamensis</name>
    <dbReference type="NCBI Taxonomy" id="1522189"/>
    <lineage>
        <taxon>Eukaryota</taxon>
        <taxon>Fungi</taxon>
        <taxon>Dikarya</taxon>
        <taxon>Basidiomycota</taxon>
        <taxon>Ustilaginomycotina</taxon>
        <taxon>Exobasidiomycetes</taxon>
        <taxon>Ceraceosorales</taxon>
        <taxon>Ceraceosoraceae</taxon>
        <taxon>Ceraceosorus</taxon>
    </lineage>
</organism>
<feature type="transmembrane region" description="Helical" evidence="6">
    <location>
        <begin position="402"/>
        <end position="421"/>
    </location>
</feature>
<feature type="transmembrane region" description="Helical" evidence="6">
    <location>
        <begin position="228"/>
        <end position="247"/>
    </location>
</feature>
<feature type="compositionally biased region" description="Polar residues" evidence="5">
    <location>
        <begin position="76"/>
        <end position="85"/>
    </location>
</feature>
<dbReference type="PANTHER" id="PTHR23502">
    <property type="entry name" value="MAJOR FACILITATOR SUPERFAMILY"/>
    <property type="match status" value="1"/>
</dbReference>
<dbReference type="OrthoDB" id="3357846at2759"/>
<comment type="subcellular location">
    <subcellularLocation>
        <location evidence="1">Membrane</location>
        <topology evidence="1">Multi-pass membrane protein</topology>
    </subcellularLocation>
</comment>
<dbReference type="Proteomes" id="UP000245783">
    <property type="component" value="Unassembled WGS sequence"/>
</dbReference>
<dbReference type="RefSeq" id="XP_025371813.1">
    <property type="nucleotide sequence ID" value="XM_025513187.1"/>
</dbReference>
<evidence type="ECO:0000313" key="9">
    <source>
        <dbReference type="Proteomes" id="UP000245783"/>
    </source>
</evidence>
<keyword evidence="3 6" id="KW-1133">Transmembrane helix</keyword>